<keyword evidence="4 7" id="KW-0175">Coiled coil</keyword>
<comment type="function">
    <text evidence="6">Thought to be a regulatory component of the ATP-synthesizing complex in the mitochondria.</text>
</comment>
<evidence type="ECO:0000256" key="7">
    <source>
        <dbReference type="SAM" id="Coils"/>
    </source>
</evidence>
<dbReference type="PANTHER" id="PTHR48417:SF1">
    <property type="entry name" value="ATP SYNTHASE F1 SUBUNIT EPSILON"/>
    <property type="match status" value="1"/>
</dbReference>
<accession>A0AAV5S9S0</accession>
<dbReference type="EMBL" id="BTSX01000001">
    <property type="protein sequence ID" value="GMS79906.1"/>
    <property type="molecule type" value="Genomic_DNA"/>
</dbReference>
<dbReference type="Proteomes" id="UP001432027">
    <property type="component" value="Unassembled WGS sequence"/>
</dbReference>
<dbReference type="GO" id="GO:0042030">
    <property type="term" value="F:ATPase inhibitor activity"/>
    <property type="evidence" value="ECO:0007669"/>
    <property type="project" value="InterPro"/>
</dbReference>
<evidence type="ECO:0000256" key="6">
    <source>
        <dbReference type="RuleBase" id="RU368087"/>
    </source>
</evidence>
<feature type="coiled-coil region" evidence="7">
    <location>
        <begin position="69"/>
        <end position="110"/>
    </location>
</feature>
<dbReference type="SUPFAM" id="SSF64602">
    <property type="entry name" value="F1 ATPase inhibitor, IF1, C-terminal domain"/>
    <property type="match status" value="1"/>
</dbReference>
<dbReference type="Gene3D" id="1.20.5.500">
    <property type="entry name" value="Single helix bin"/>
    <property type="match status" value="1"/>
</dbReference>
<keyword evidence="9" id="KW-1185">Reference proteome</keyword>
<protein>
    <recommendedName>
        <fullName evidence="6">ATPase inhibitor, mitochondrial</fullName>
    </recommendedName>
</protein>
<reference evidence="8" key="1">
    <citation type="submission" date="2023-10" db="EMBL/GenBank/DDBJ databases">
        <title>Genome assembly of Pristionchus species.</title>
        <authorList>
            <person name="Yoshida K."/>
            <person name="Sommer R.J."/>
        </authorList>
    </citation>
    <scope>NUCLEOTIDE SEQUENCE</scope>
    <source>
        <strain evidence="8">RS0144</strain>
    </source>
</reference>
<dbReference type="InterPro" id="IPR007648">
    <property type="entry name" value="ATPase_inhibitor_mt"/>
</dbReference>
<dbReference type="PANTHER" id="PTHR48417">
    <property type="entry name" value="ATP SYNTHASE F1 SUBUNIT EPSILON"/>
    <property type="match status" value="1"/>
</dbReference>
<evidence type="ECO:0000256" key="4">
    <source>
        <dbReference type="ARBA" id="ARBA00023054"/>
    </source>
</evidence>
<feature type="non-terminal residue" evidence="8">
    <location>
        <position position="1"/>
    </location>
</feature>
<keyword evidence="5 6" id="KW-0496">Mitochondrion</keyword>
<proteinExistence type="inferred from homology"/>
<dbReference type="GO" id="GO:0005739">
    <property type="term" value="C:mitochondrion"/>
    <property type="evidence" value="ECO:0007669"/>
    <property type="project" value="UniProtKB-SubCell"/>
</dbReference>
<name>A0AAV5S9S0_9BILA</name>
<gene>
    <name evidence="8" type="ORF">PENTCL1PPCAC_2081</name>
</gene>
<comment type="subcellular location">
    <subcellularLocation>
        <location evidence="1 6">Mitochondrion</location>
    </subcellularLocation>
</comment>
<evidence type="ECO:0000256" key="2">
    <source>
        <dbReference type="ARBA" id="ARBA00010901"/>
    </source>
</evidence>
<comment type="caution">
    <text evidence="8">The sequence shown here is derived from an EMBL/GenBank/DDBJ whole genome shotgun (WGS) entry which is preliminary data.</text>
</comment>
<sequence length="116" mass="12768">FFSMSFAPKLYVASRIASRVSVRMVGGLGEPGSGAGKAGGSGGSIRDAGGAFGKMEAAREDEYFYKLQKAQLKGLKDQIKREIEHHEGQMKNHKEVLERHQKRIAELEKEESSISK</sequence>
<evidence type="ECO:0000256" key="1">
    <source>
        <dbReference type="ARBA" id="ARBA00004173"/>
    </source>
</evidence>
<dbReference type="FunFam" id="1.20.5.500:FF:000007">
    <property type="entry name" value="ATPase inhibitor, putative"/>
    <property type="match status" value="1"/>
</dbReference>
<keyword evidence="3" id="KW-0809">Transit peptide</keyword>
<comment type="similarity">
    <text evidence="2 6">Belongs to the ATPase inhibitor family.</text>
</comment>
<evidence type="ECO:0000256" key="5">
    <source>
        <dbReference type="ARBA" id="ARBA00023128"/>
    </source>
</evidence>
<dbReference type="Pfam" id="PF04568">
    <property type="entry name" value="IATP"/>
    <property type="match status" value="1"/>
</dbReference>
<evidence type="ECO:0000313" key="8">
    <source>
        <dbReference type="EMBL" id="GMS79906.1"/>
    </source>
</evidence>
<dbReference type="AlphaFoldDB" id="A0AAV5S9S0"/>
<evidence type="ECO:0000313" key="9">
    <source>
        <dbReference type="Proteomes" id="UP001432027"/>
    </source>
</evidence>
<evidence type="ECO:0000256" key="3">
    <source>
        <dbReference type="ARBA" id="ARBA00022946"/>
    </source>
</evidence>
<organism evidence="8 9">
    <name type="scientific">Pristionchus entomophagus</name>
    <dbReference type="NCBI Taxonomy" id="358040"/>
    <lineage>
        <taxon>Eukaryota</taxon>
        <taxon>Metazoa</taxon>
        <taxon>Ecdysozoa</taxon>
        <taxon>Nematoda</taxon>
        <taxon>Chromadorea</taxon>
        <taxon>Rhabditida</taxon>
        <taxon>Rhabditina</taxon>
        <taxon>Diplogasteromorpha</taxon>
        <taxon>Diplogasteroidea</taxon>
        <taxon>Neodiplogasteridae</taxon>
        <taxon>Pristionchus</taxon>
    </lineage>
</organism>